<organism evidence="6 7">
    <name type="scientific">Leucocoprinus leucothites</name>
    <dbReference type="NCBI Taxonomy" id="201217"/>
    <lineage>
        <taxon>Eukaryota</taxon>
        <taxon>Fungi</taxon>
        <taxon>Dikarya</taxon>
        <taxon>Basidiomycota</taxon>
        <taxon>Agaricomycotina</taxon>
        <taxon>Agaricomycetes</taxon>
        <taxon>Agaricomycetidae</taxon>
        <taxon>Agaricales</taxon>
        <taxon>Agaricineae</taxon>
        <taxon>Agaricaceae</taxon>
        <taxon>Leucocoprinus</taxon>
    </lineage>
</organism>
<dbReference type="Gene3D" id="3.30.60.90">
    <property type="match status" value="1"/>
</dbReference>
<gene>
    <name evidence="6" type="ORF">D9756_010358</name>
</gene>
<feature type="coiled-coil region" evidence="4">
    <location>
        <begin position="236"/>
        <end position="263"/>
    </location>
</feature>
<evidence type="ECO:0000256" key="5">
    <source>
        <dbReference type="SAM" id="MobiDB-lite"/>
    </source>
</evidence>
<accession>A0A8H5CTG0</accession>
<evidence type="ECO:0000256" key="4">
    <source>
        <dbReference type="SAM" id="Coils"/>
    </source>
</evidence>
<evidence type="ECO:0000313" key="7">
    <source>
        <dbReference type="Proteomes" id="UP000559027"/>
    </source>
</evidence>
<name>A0A8H5CTG0_9AGAR</name>
<proteinExistence type="predicted"/>
<keyword evidence="3" id="KW-0862">Zinc</keyword>
<feature type="region of interest" description="Disordered" evidence="5">
    <location>
        <begin position="896"/>
        <end position="921"/>
    </location>
</feature>
<evidence type="ECO:0008006" key="8">
    <source>
        <dbReference type="Google" id="ProtNLM"/>
    </source>
</evidence>
<sequence length="1285" mass="144513">MSAIEPPPSNTEAALKDAYLTLKNSKERPGKKEQTFDNLANAVSSAETSPSLVFLNNFYTANSALIGSAAAGFASLDNKTIDAAITGFSESVKVVMDGLDALGAVHPFVGVAVIAFKLVVTLDLTRRGNNQKVLAVKVQMQQMMCTLFQLRRIQDPEEIGPDGTVLKDRMQPLMEQIARDIKECGSACDVYLKKSFIAKTLKSKIYEGRLAGYASKFIDYRDQLDKALTVHIALGVDAANLKLDSQSSQLDSIEEKLDILTDVFRRLDTPREKEVMEFIEESGGPNAIVERNDLVLALVDKSGETLSNLSNKARSGGKSELDSVREKLQKEVAEDLDAVLKQNFALFDRKLEIQNRNIMDAVKKEGQYIVSALSAGSHDRIRDTDLQNLWREMGWKGSVKARHFVLALRDYFTDQFSINTPHPSDLIIQIPTPETAVNPDNQLMRLTASKPILHQDLWALQYINVSHLNAILEAIDDDGTGFISIKEANTFANERPRGWGLLTWIAFWSKGWESSLADYKNRIILILQEMDRLHHDILADNTCLTDLYLSDSTILGTHLVLKSTDVGQESDLVAPELLSITREYTTAEEERLKLNLESIGYDLDTPGTVTLITGPGRIERYLFPLLFLVLKRHLEAFYYARRHIVSDDEFSRMTTSLNSIFDVVRQRIDSLRAIYKQVHMDSSSVLKSFSLGMFYDYSTHDFDADTGYGYGPEPSLIMSWEDTSTTKNEATESAIIESPESAKPLFSSESPGQINALQELVEWPCHSFDTDPYTGRMDGFWTGHLWITKGDTPAPFLLFGLAQLKLIFDPENEQALRGHFITYLAKQEVQGRRRMVDGVEEFDVLLPFDIDVLSIRLVGKFVTESETLEGGWLMFVRKDEAKKGYDEHPFSLYPPLPVQPAAPTEPENADTPKPADNAESKPVQLPRLSKFIFRRTPTEVGGFCRLPEDGMQHDAKSRWRFLRDAVLHLVRSQLWSQSLIRAWCADRHKFLDLYTIDRLQGYEFSLPNPLGPDELPAFHDLRYRLPPSNINPSVASATWTLDRMSFHYSIGCDGCEQSVLDVNFTCLTCIDPEMSNSFDFCPQCIDKPAERDGTIHTVDHTLIKCRRYTQPYTMSWQIREARSMTERLKKALIEASTSNSSDNNLGLGNAQVVSSEKRSELQCSFCTKPVTVPCWACITCAPDILICEDCEKKGASLLETPPAGISHRIDHPLIRLHNLLPERFEQEKVDATVARIDDMETFVGKKVAELDTRIANLESTIEAKLASFESLLKKIALQLDVPQED</sequence>
<dbReference type="InterPro" id="IPR043145">
    <property type="entry name" value="Znf_ZZ_sf"/>
</dbReference>
<keyword evidence="7" id="KW-1185">Reference proteome</keyword>
<protein>
    <recommendedName>
        <fullName evidence="8">EF-hand domain-containing protein</fullName>
    </recommendedName>
</protein>
<dbReference type="Proteomes" id="UP000559027">
    <property type="component" value="Unassembled WGS sequence"/>
</dbReference>
<keyword evidence="4" id="KW-0175">Coiled coil</keyword>
<evidence type="ECO:0000256" key="3">
    <source>
        <dbReference type="ARBA" id="ARBA00022833"/>
    </source>
</evidence>
<comment type="caution">
    <text evidence="6">The sequence shown here is derived from an EMBL/GenBank/DDBJ whole genome shotgun (WGS) entry which is preliminary data.</text>
</comment>
<evidence type="ECO:0000256" key="2">
    <source>
        <dbReference type="ARBA" id="ARBA00022771"/>
    </source>
</evidence>
<dbReference type="SUPFAM" id="SSF57850">
    <property type="entry name" value="RING/U-box"/>
    <property type="match status" value="2"/>
</dbReference>
<evidence type="ECO:0000313" key="6">
    <source>
        <dbReference type="EMBL" id="KAF5346756.1"/>
    </source>
</evidence>
<evidence type="ECO:0000256" key="1">
    <source>
        <dbReference type="ARBA" id="ARBA00022723"/>
    </source>
</evidence>
<keyword evidence="2" id="KW-0863">Zinc-finger</keyword>
<keyword evidence="1" id="KW-0479">Metal-binding</keyword>
<reference evidence="6 7" key="1">
    <citation type="journal article" date="2020" name="ISME J.">
        <title>Uncovering the hidden diversity of litter-decomposition mechanisms in mushroom-forming fungi.</title>
        <authorList>
            <person name="Floudas D."/>
            <person name="Bentzer J."/>
            <person name="Ahren D."/>
            <person name="Johansson T."/>
            <person name="Persson P."/>
            <person name="Tunlid A."/>
        </authorList>
    </citation>
    <scope>NUCLEOTIDE SEQUENCE [LARGE SCALE GENOMIC DNA]</scope>
    <source>
        <strain evidence="6 7">CBS 146.42</strain>
    </source>
</reference>
<dbReference type="GO" id="GO:0008270">
    <property type="term" value="F:zinc ion binding"/>
    <property type="evidence" value="ECO:0007669"/>
    <property type="project" value="UniProtKB-KW"/>
</dbReference>
<dbReference type="OrthoDB" id="2122982at2759"/>
<dbReference type="EMBL" id="JAACJO010000030">
    <property type="protein sequence ID" value="KAF5346756.1"/>
    <property type="molecule type" value="Genomic_DNA"/>
</dbReference>